<reference evidence="2 3" key="1">
    <citation type="submission" date="2016-11" db="EMBL/GenBank/DDBJ databases">
        <authorList>
            <person name="Varghese N."/>
            <person name="Submissions S."/>
        </authorList>
    </citation>
    <scope>NUCLEOTIDE SEQUENCE [LARGE SCALE GENOMIC DNA]</scope>
    <source>
        <strain evidence="2 3">DSM 28249</strain>
    </source>
</reference>
<dbReference type="EMBL" id="FRCB01000001">
    <property type="protein sequence ID" value="SHL51643.1"/>
    <property type="molecule type" value="Genomic_DNA"/>
</dbReference>
<proteinExistence type="predicted"/>
<keyword evidence="1" id="KW-1133">Transmembrane helix</keyword>
<dbReference type="RefSeq" id="WP_149778261.1">
    <property type="nucleotide sequence ID" value="NZ_FRCB01000001.1"/>
</dbReference>
<organism evidence="2 3">
    <name type="scientific">Roseovarius litoreus</name>
    <dbReference type="NCBI Taxonomy" id="1155722"/>
    <lineage>
        <taxon>Bacteria</taxon>
        <taxon>Pseudomonadati</taxon>
        <taxon>Pseudomonadota</taxon>
        <taxon>Alphaproteobacteria</taxon>
        <taxon>Rhodobacterales</taxon>
        <taxon>Roseobacteraceae</taxon>
        <taxon>Roseovarius</taxon>
    </lineage>
</organism>
<evidence type="ECO:0000313" key="3">
    <source>
        <dbReference type="Proteomes" id="UP000322545"/>
    </source>
</evidence>
<keyword evidence="1" id="KW-0812">Transmembrane</keyword>
<dbReference type="AlphaFoldDB" id="A0A1M7B9M3"/>
<evidence type="ECO:0000256" key="1">
    <source>
        <dbReference type="SAM" id="Phobius"/>
    </source>
</evidence>
<name>A0A1M7B9M3_9RHOB</name>
<evidence type="ECO:0000313" key="2">
    <source>
        <dbReference type="EMBL" id="SHL51643.1"/>
    </source>
</evidence>
<protein>
    <submittedName>
        <fullName evidence="2">Lipopolysaccharide export system protein LptC</fullName>
    </submittedName>
</protein>
<sequence length="204" mass="21815">MARQGNLHSQLVAWLKIILPLAALGLLSTLFLLSRSIDTNNAIPFSNIDIEKRAREQGASNPAFAGVTDSGDEVIVNARTAWPDLSNPERILAEVVDAQLLLTTGEVIDITSDSAEVLQQEYIATLIGNVVVTTSTGYRMTTETLESRFDTLHAESLAPVSGTGPPGKLDAARMLLTSDPDTGDAHLLFTGGVKLLYQPQNSGE</sequence>
<accession>A0A1M7B9M3</accession>
<dbReference type="InterPro" id="IPR010664">
    <property type="entry name" value="LipoPS_assembly_LptC-rel"/>
</dbReference>
<feature type="transmembrane region" description="Helical" evidence="1">
    <location>
        <begin position="12"/>
        <end position="33"/>
    </location>
</feature>
<gene>
    <name evidence="2" type="ORF">SAMN05443432_101735</name>
</gene>
<dbReference type="Gene3D" id="2.60.450.10">
    <property type="entry name" value="Lipopolysaccharide (LPS) transport protein A like domain"/>
    <property type="match status" value="1"/>
</dbReference>
<dbReference type="Proteomes" id="UP000322545">
    <property type="component" value="Unassembled WGS sequence"/>
</dbReference>
<dbReference type="Pfam" id="PF06835">
    <property type="entry name" value="LptC"/>
    <property type="match status" value="1"/>
</dbReference>
<keyword evidence="1" id="KW-0472">Membrane</keyword>
<keyword evidence="3" id="KW-1185">Reference proteome</keyword>